<dbReference type="Proteomes" id="UP000190027">
    <property type="component" value="Unassembled WGS sequence"/>
</dbReference>
<name>A0A1T4W9C3_9BACT</name>
<keyword evidence="2" id="KW-0489">Methyltransferase</keyword>
<proteinExistence type="predicted"/>
<feature type="domain" description="Methyltransferase FkbM" evidence="1">
    <location>
        <begin position="58"/>
        <end position="204"/>
    </location>
</feature>
<organism evidence="2 3">
    <name type="scientific">Paucidesulfovibrio gracilis DSM 16080</name>
    <dbReference type="NCBI Taxonomy" id="1121449"/>
    <lineage>
        <taxon>Bacteria</taxon>
        <taxon>Pseudomonadati</taxon>
        <taxon>Thermodesulfobacteriota</taxon>
        <taxon>Desulfovibrionia</taxon>
        <taxon>Desulfovibrionales</taxon>
        <taxon>Desulfovibrionaceae</taxon>
        <taxon>Paucidesulfovibrio</taxon>
    </lineage>
</organism>
<dbReference type="InterPro" id="IPR029063">
    <property type="entry name" value="SAM-dependent_MTases_sf"/>
</dbReference>
<keyword evidence="3" id="KW-1185">Reference proteome</keyword>
<evidence type="ECO:0000313" key="3">
    <source>
        <dbReference type="Proteomes" id="UP000190027"/>
    </source>
</evidence>
<dbReference type="GO" id="GO:0008168">
    <property type="term" value="F:methyltransferase activity"/>
    <property type="evidence" value="ECO:0007669"/>
    <property type="project" value="UniProtKB-KW"/>
</dbReference>
<dbReference type="InterPro" id="IPR006342">
    <property type="entry name" value="FkbM_mtfrase"/>
</dbReference>
<sequence>MMCDQPEMATVHGIRLLLNDEYLSPKMRSVLEKGAYEDNEVRILKETLVSDDSYLELGAGIGVTAIIAAQRLDKAPVLYEANPVLCKYLERNSRINGVELEINNGVVAHGKSKDFYIHENFWSSSLLYKEGTVQTVSVAAHTMQSLLMQYQPSYLLCDIEGGEVEAFADADLTCLRTICLEIHNHYVGDYQTTQTIAKIVEQGFAIDFQRSAGKVFLFYRP</sequence>
<dbReference type="EMBL" id="FUYC01000002">
    <property type="protein sequence ID" value="SKA73914.1"/>
    <property type="molecule type" value="Genomic_DNA"/>
</dbReference>
<dbReference type="GO" id="GO:0032259">
    <property type="term" value="P:methylation"/>
    <property type="evidence" value="ECO:0007669"/>
    <property type="project" value="UniProtKB-KW"/>
</dbReference>
<protein>
    <submittedName>
        <fullName evidence="2">Methyltransferase, FkbM family</fullName>
    </submittedName>
</protein>
<gene>
    <name evidence="2" type="ORF">SAMN02745704_00554</name>
</gene>
<dbReference type="Gene3D" id="3.40.50.150">
    <property type="entry name" value="Vaccinia Virus protein VP39"/>
    <property type="match status" value="1"/>
</dbReference>
<dbReference type="AlphaFoldDB" id="A0A1T4W9C3"/>
<keyword evidence="2" id="KW-0808">Transferase</keyword>
<accession>A0A1T4W9C3</accession>
<dbReference type="Pfam" id="PF05050">
    <property type="entry name" value="Methyltransf_21"/>
    <property type="match status" value="1"/>
</dbReference>
<evidence type="ECO:0000259" key="1">
    <source>
        <dbReference type="Pfam" id="PF05050"/>
    </source>
</evidence>
<dbReference type="STRING" id="1121449.SAMN02745704_00554"/>
<reference evidence="2 3" key="1">
    <citation type="submission" date="2017-02" db="EMBL/GenBank/DDBJ databases">
        <authorList>
            <person name="Peterson S.W."/>
        </authorList>
    </citation>
    <scope>NUCLEOTIDE SEQUENCE [LARGE SCALE GENOMIC DNA]</scope>
    <source>
        <strain evidence="2 3">DSM 16080</strain>
    </source>
</reference>
<dbReference type="SUPFAM" id="SSF53335">
    <property type="entry name" value="S-adenosyl-L-methionine-dependent methyltransferases"/>
    <property type="match status" value="1"/>
</dbReference>
<dbReference type="NCBIfam" id="TIGR01444">
    <property type="entry name" value="fkbM_fam"/>
    <property type="match status" value="1"/>
</dbReference>
<evidence type="ECO:0000313" key="2">
    <source>
        <dbReference type="EMBL" id="SKA73914.1"/>
    </source>
</evidence>